<organism evidence="2 3">
    <name type="scientific">Dorcoceras hygrometricum</name>
    <dbReference type="NCBI Taxonomy" id="472368"/>
    <lineage>
        <taxon>Eukaryota</taxon>
        <taxon>Viridiplantae</taxon>
        <taxon>Streptophyta</taxon>
        <taxon>Embryophyta</taxon>
        <taxon>Tracheophyta</taxon>
        <taxon>Spermatophyta</taxon>
        <taxon>Magnoliopsida</taxon>
        <taxon>eudicotyledons</taxon>
        <taxon>Gunneridae</taxon>
        <taxon>Pentapetalae</taxon>
        <taxon>asterids</taxon>
        <taxon>lamiids</taxon>
        <taxon>Lamiales</taxon>
        <taxon>Gesneriaceae</taxon>
        <taxon>Didymocarpoideae</taxon>
        <taxon>Trichosporeae</taxon>
        <taxon>Loxocarpinae</taxon>
        <taxon>Dorcoceras</taxon>
    </lineage>
</organism>
<dbReference type="InterPro" id="IPR029472">
    <property type="entry name" value="Copia-like_N"/>
</dbReference>
<name>A0A2Z6ZTC1_9LAMI</name>
<dbReference type="OrthoDB" id="1731252at2759"/>
<reference evidence="2 3" key="1">
    <citation type="journal article" date="2015" name="Proc. Natl. Acad. Sci. U.S.A.">
        <title>The resurrection genome of Boea hygrometrica: A blueprint for survival of dehydration.</title>
        <authorList>
            <person name="Xiao L."/>
            <person name="Yang G."/>
            <person name="Zhang L."/>
            <person name="Yang X."/>
            <person name="Zhao S."/>
            <person name="Ji Z."/>
            <person name="Zhou Q."/>
            <person name="Hu M."/>
            <person name="Wang Y."/>
            <person name="Chen M."/>
            <person name="Xu Y."/>
            <person name="Jin H."/>
            <person name="Xiao X."/>
            <person name="Hu G."/>
            <person name="Bao F."/>
            <person name="Hu Y."/>
            <person name="Wan P."/>
            <person name="Li L."/>
            <person name="Deng X."/>
            <person name="Kuang T."/>
            <person name="Xiang C."/>
            <person name="Zhu J.K."/>
            <person name="Oliver M.J."/>
            <person name="He Y."/>
        </authorList>
    </citation>
    <scope>NUCLEOTIDE SEQUENCE [LARGE SCALE GENOMIC DNA]</scope>
    <source>
        <strain evidence="3">cv. XS01</strain>
    </source>
</reference>
<dbReference type="AlphaFoldDB" id="A0A2Z6ZTC1"/>
<accession>A0A2Z6ZTC1</accession>
<evidence type="ECO:0000313" key="2">
    <source>
        <dbReference type="EMBL" id="KZT76249.1"/>
    </source>
</evidence>
<evidence type="ECO:0000313" key="3">
    <source>
        <dbReference type="Proteomes" id="UP000250235"/>
    </source>
</evidence>
<protein>
    <recommendedName>
        <fullName evidence="1">Retrotransposon Copia-like N-terminal domain-containing protein</fullName>
    </recommendedName>
</protein>
<dbReference type="EMBL" id="KV138809">
    <property type="protein sequence ID" value="KZT76249.1"/>
    <property type="molecule type" value="Genomic_DNA"/>
</dbReference>
<feature type="domain" description="Retrotransposon Copia-like N-terminal" evidence="1">
    <location>
        <begin position="3"/>
        <end position="49"/>
    </location>
</feature>
<sequence>MSPLDNLSLQITNHKLNSRNFLQWSQSVLLVIRGRGKMGYLTGQTKRPKDGEPDWATWELDNSIVMAWLINSMEPQLSQNFLFLKTAKAIWDAVTTTYSDLGNSSQVFELKTKLGETRQGTLEVTEYFTLINNLWQELDLFYEADWGDPETNVKFWRFIEKERIYEFLAGLNKELDEVRGRILGPGYSPLYP</sequence>
<dbReference type="PANTHER" id="PTHR37610:SF75">
    <property type="entry name" value="RETROTRANSPOSON COPIA-LIKE N-TERMINAL DOMAIN-CONTAINING PROTEIN"/>
    <property type="match status" value="1"/>
</dbReference>
<dbReference type="Proteomes" id="UP000250235">
    <property type="component" value="Unassembled WGS sequence"/>
</dbReference>
<dbReference type="Pfam" id="PF14244">
    <property type="entry name" value="Retrotran_gag_3"/>
    <property type="match status" value="1"/>
</dbReference>
<gene>
    <name evidence="2" type="ORF">F511_46727</name>
</gene>
<keyword evidence="3" id="KW-1185">Reference proteome</keyword>
<dbReference type="PANTHER" id="PTHR37610">
    <property type="entry name" value="CCHC-TYPE DOMAIN-CONTAINING PROTEIN"/>
    <property type="match status" value="1"/>
</dbReference>
<proteinExistence type="predicted"/>
<evidence type="ECO:0000259" key="1">
    <source>
        <dbReference type="Pfam" id="PF14244"/>
    </source>
</evidence>